<name>A0A4P9XNY1_9FUNG</name>
<accession>A0A4P9XNY1</accession>
<gene>
    <name evidence="2" type="ORF">THASP1DRAFT_24206</name>
</gene>
<protein>
    <submittedName>
        <fullName evidence="2">Uncharacterized protein</fullName>
    </submittedName>
</protein>
<evidence type="ECO:0000256" key="1">
    <source>
        <dbReference type="SAM" id="MobiDB-lite"/>
    </source>
</evidence>
<organism evidence="2 3">
    <name type="scientific">Thamnocephalis sphaerospora</name>
    <dbReference type="NCBI Taxonomy" id="78915"/>
    <lineage>
        <taxon>Eukaryota</taxon>
        <taxon>Fungi</taxon>
        <taxon>Fungi incertae sedis</taxon>
        <taxon>Zoopagomycota</taxon>
        <taxon>Zoopagomycotina</taxon>
        <taxon>Zoopagomycetes</taxon>
        <taxon>Zoopagales</taxon>
        <taxon>Sigmoideomycetaceae</taxon>
        <taxon>Thamnocephalis</taxon>
    </lineage>
</organism>
<feature type="compositionally biased region" description="Basic and acidic residues" evidence="1">
    <location>
        <begin position="17"/>
        <end position="40"/>
    </location>
</feature>
<dbReference type="Proteomes" id="UP000271241">
    <property type="component" value="Unassembled WGS sequence"/>
</dbReference>
<dbReference type="EMBL" id="KZ992685">
    <property type="protein sequence ID" value="RKP07684.1"/>
    <property type="molecule type" value="Genomic_DNA"/>
</dbReference>
<evidence type="ECO:0000313" key="3">
    <source>
        <dbReference type="Proteomes" id="UP000271241"/>
    </source>
</evidence>
<feature type="compositionally biased region" description="Low complexity" evidence="1">
    <location>
        <begin position="60"/>
        <end position="90"/>
    </location>
</feature>
<reference evidence="3" key="1">
    <citation type="journal article" date="2018" name="Nat. Microbiol.">
        <title>Leveraging single-cell genomics to expand the fungal tree of life.</title>
        <authorList>
            <person name="Ahrendt S.R."/>
            <person name="Quandt C.A."/>
            <person name="Ciobanu D."/>
            <person name="Clum A."/>
            <person name="Salamov A."/>
            <person name="Andreopoulos B."/>
            <person name="Cheng J.F."/>
            <person name="Woyke T."/>
            <person name="Pelin A."/>
            <person name="Henrissat B."/>
            <person name="Reynolds N.K."/>
            <person name="Benny G.L."/>
            <person name="Smith M.E."/>
            <person name="James T.Y."/>
            <person name="Grigoriev I.V."/>
        </authorList>
    </citation>
    <scope>NUCLEOTIDE SEQUENCE [LARGE SCALE GENOMIC DNA]</scope>
    <source>
        <strain evidence="3">RSA 1356</strain>
    </source>
</reference>
<feature type="compositionally biased region" description="Polar residues" evidence="1">
    <location>
        <begin position="91"/>
        <end position="110"/>
    </location>
</feature>
<proteinExistence type="predicted"/>
<evidence type="ECO:0000313" key="2">
    <source>
        <dbReference type="EMBL" id="RKP07684.1"/>
    </source>
</evidence>
<keyword evidence="3" id="KW-1185">Reference proteome</keyword>
<feature type="region of interest" description="Disordered" evidence="1">
    <location>
        <begin position="1"/>
        <end position="110"/>
    </location>
</feature>
<dbReference type="AlphaFoldDB" id="A0A4P9XNY1"/>
<sequence>MAQASGRASMPGTNATDDLKLRNMSEWHTFITDDSKRDAAPRGTSAPPPSQQLGSESEKPASIPSTAAATPRGLSAASSSKMTTSSAESSPGLQRPSSLRSVTSDKQNGRSAGNRAYIRIYFDICTDIHTSIDGKHYSISTFGIAACQLE</sequence>